<sequence>MSGNSNQNVHRAGYTPDGIKPGSTGSEIMSKEARCHGGSVPSGEATATLQQMGAKNSTHSSGYTYGGICKGSQAARNMSEEAKSHGGGTPKGGTTATIQSISMGGKGSKK</sequence>
<feature type="region of interest" description="Disordered" evidence="6">
    <location>
        <begin position="74"/>
        <end position="110"/>
    </location>
</feature>
<keyword evidence="8" id="KW-1185">Reference proteome</keyword>
<feature type="region of interest" description="Disordered" evidence="6">
    <location>
        <begin position="1"/>
        <end position="44"/>
    </location>
</feature>
<reference evidence="7" key="2">
    <citation type="submission" date="2025-09" db="UniProtKB">
        <authorList>
            <consortium name="Ensembl"/>
        </authorList>
    </citation>
    <scope>IDENTIFICATION</scope>
</reference>
<evidence type="ECO:0000313" key="8">
    <source>
        <dbReference type="Proteomes" id="UP000694393"/>
    </source>
</evidence>
<evidence type="ECO:0000256" key="1">
    <source>
        <dbReference type="ARBA" id="ARBA00004141"/>
    </source>
</evidence>
<evidence type="ECO:0000256" key="4">
    <source>
        <dbReference type="ARBA" id="ARBA00022989"/>
    </source>
</evidence>
<evidence type="ECO:0000256" key="3">
    <source>
        <dbReference type="ARBA" id="ARBA00022692"/>
    </source>
</evidence>
<organism evidence="7 8">
    <name type="scientific">Pelusios castaneus</name>
    <name type="common">West African mud turtle</name>
    <dbReference type="NCBI Taxonomy" id="367368"/>
    <lineage>
        <taxon>Eukaryota</taxon>
        <taxon>Metazoa</taxon>
        <taxon>Chordata</taxon>
        <taxon>Craniata</taxon>
        <taxon>Vertebrata</taxon>
        <taxon>Euteleostomi</taxon>
        <taxon>Archelosauria</taxon>
        <taxon>Testudinata</taxon>
        <taxon>Testudines</taxon>
        <taxon>Pleurodira</taxon>
        <taxon>Pelomedusidae</taxon>
        <taxon>Pelusios</taxon>
    </lineage>
</organism>
<keyword evidence="3" id="KW-0812">Transmembrane</keyword>
<dbReference type="AlphaFoldDB" id="A0A8C8RHF3"/>
<evidence type="ECO:0000313" key="7">
    <source>
        <dbReference type="Ensembl" id="ENSPCEP00000005537.1"/>
    </source>
</evidence>
<dbReference type="PANTHER" id="PTHR16932:SF18">
    <property type="entry name" value="INTERFERON, ALPHA-INDUCIBLE PROTEIN 27-LIKE 2"/>
    <property type="match status" value="1"/>
</dbReference>
<proteinExistence type="inferred from homology"/>
<comment type="similarity">
    <text evidence="2">Belongs to the IFI6/IFI27 family.</text>
</comment>
<dbReference type="InterPro" id="IPR038213">
    <property type="entry name" value="IFI6/IFI27-like_sf"/>
</dbReference>
<keyword evidence="4" id="KW-1133">Transmembrane helix</keyword>
<keyword evidence="5" id="KW-0472">Membrane</keyword>
<accession>A0A8C8RHF3</accession>
<dbReference type="Proteomes" id="UP000694393">
    <property type="component" value="Unplaced"/>
</dbReference>
<evidence type="ECO:0000256" key="5">
    <source>
        <dbReference type="ARBA" id="ARBA00023136"/>
    </source>
</evidence>
<name>A0A8C8RHF3_9SAUR</name>
<protein>
    <submittedName>
        <fullName evidence="7">Uncharacterized protein</fullName>
    </submittedName>
</protein>
<dbReference type="PANTHER" id="PTHR16932">
    <property type="entry name" value="INTERFERON ALPHA-INDUCIBLE PROTEIN 27"/>
    <property type="match status" value="1"/>
</dbReference>
<evidence type="ECO:0000256" key="6">
    <source>
        <dbReference type="SAM" id="MobiDB-lite"/>
    </source>
</evidence>
<dbReference type="Ensembl" id="ENSPCET00000005740.1">
    <property type="protein sequence ID" value="ENSPCEP00000005537.1"/>
    <property type="gene ID" value="ENSPCEG00000004524.1"/>
</dbReference>
<evidence type="ECO:0000256" key="2">
    <source>
        <dbReference type="ARBA" id="ARBA00007262"/>
    </source>
</evidence>
<dbReference type="Pfam" id="PF06140">
    <property type="entry name" value="Ifi-6-16"/>
    <property type="match status" value="2"/>
</dbReference>
<dbReference type="Gene3D" id="6.10.110.10">
    <property type="match status" value="2"/>
</dbReference>
<reference evidence="7" key="1">
    <citation type="submission" date="2025-08" db="UniProtKB">
        <authorList>
            <consortium name="Ensembl"/>
        </authorList>
    </citation>
    <scope>IDENTIFICATION</scope>
</reference>
<dbReference type="InterPro" id="IPR009311">
    <property type="entry name" value="IFI6/IFI27-like"/>
</dbReference>
<dbReference type="GO" id="GO:0016020">
    <property type="term" value="C:membrane"/>
    <property type="evidence" value="ECO:0007669"/>
    <property type="project" value="UniProtKB-SubCell"/>
</dbReference>
<comment type="subcellular location">
    <subcellularLocation>
        <location evidence="1">Membrane</location>
        <topology evidence="1">Multi-pass membrane protein</topology>
    </subcellularLocation>
</comment>